<dbReference type="InterPro" id="IPR029016">
    <property type="entry name" value="GAF-like_dom_sf"/>
</dbReference>
<dbReference type="PROSITE" id="PS50887">
    <property type="entry name" value="GGDEF"/>
    <property type="match status" value="1"/>
</dbReference>
<reference evidence="3 4" key="1">
    <citation type="submission" date="2020-06" db="EMBL/GenBank/DDBJ databases">
        <title>Taxonomy, biology and ecology of Rhodococcus bacteria occurring in California pistachio and other woody hosts as revealed by genome sequence analyses.</title>
        <authorList>
            <person name="Gai Y."/>
            <person name="Riely B."/>
        </authorList>
    </citation>
    <scope>NUCLEOTIDE SEQUENCE [LARGE SCALE GENOMIC DNA]</scope>
    <source>
        <strain evidence="3 4">BP-281</strain>
    </source>
</reference>
<name>A0ABS7P7M6_9NOCA</name>
<dbReference type="EMBL" id="JABUBU010000007">
    <property type="protein sequence ID" value="MBY6367176.1"/>
    <property type="molecule type" value="Genomic_DNA"/>
</dbReference>
<dbReference type="InterPro" id="IPR035919">
    <property type="entry name" value="EAL_sf"/>
</dbReference>
<dbReference type="Gene3D" id="3.30.450.40">
    <property type="match status" value="1"/>
</dbReference>
<dbReference type="Gene3D" id="3.30.70.270">
    <property type="match status" value="1"/>
</dbReference>
<keyword evidence="4" id="KW-1185">Reference proteome</keyword>
<sequence length="741" mass="77327">MGPSDTAALVAAVAAVADGVANGVMLVENGTLRYANLSARESLAAAADVVPPVLAGIVDAVRRTGFWSGAVSDPDEVAGELVASAWMVDAGPGSDVAMVVVSRRPAPPPSPPDDVDLRDVPVDVRRRTDRHQVMSALHRIAVTGSADHLANAILETVPPLFDAEHVLILRPTPDGRSMSVLGATGRTSGELEGVQVRSSGIAGYAMREGGPVVCVDSRRETRFDTSEMQQFGLLSAAAVPVPGTPDDWGVLAVYRESVGVVTPDALTALILLADVLGAAVHRTDLEHRLRHRSLVDPVTSLDNRTSAYRRLDDALAAGRVDGRLTAVVLIDLDGFRTVNETFGFGTGDALLAAVAPVLSGVARRGDVVARLGADEFAVVRAGLTSTFEATELAATILAAFAAPIRVEGRDTVVTACAGVAVGHGHRTAADLVREADVAVRAAKRGGPGRLEVFDSAAGGALRRRWAIATELRTAIDSDALTVVYQPVFDIEAGVLVGVEALARWTSPTLGPLGPDEFVPAAEQAGLIAALGERVLRRACLDAAQWQSLLARTGLDTPPSIDLRVNVSPLQLRMPGFLATVDDALADAGLAPATFGIEITESVWLEDSDTVRSTLLGLHERGIRILLDDFGVGQSSLGSVTRFPLLDGVKIDRSFVAGLPEHRSEAVIGAVVSVADAFGLDVIGEGVETPEQMARLLRCGCRRAQGFLLGRPTDASAVADLVERGGRLAPPAAPPLSSEHGT</sequence>
<dbReference type="PANTHER" id="PTHR44757">
    <property type="entry name" value="DIGUANYLATE CYCLASE DGCP"/>
    <property type="match status" value="1"/>
</dbReference>
<dbReference type="InterPro" id="IPR043128">
    <property type="entry name" value="Rev_trsase/Diguanyl_cyclase"/>
</dbReference>
<dbReference type="SMART" id="SM00267">
    <property type="entry name" value="GGDEF"/>
    <property type="match status" value="1"/>
</dbReference>
<evidence type="ECO:0000313" key="4">
    <source>
        <dbReference type="Proteomes" id="UP000825228"/>
    </source>
</evidence>
<dbReference type="SMART" id="SM00052">
    <property type="entry name" value="EAL"/>
    <property type="match status" value="1"/>
</dbReference>
<dbReference type="SMART" id="SM00065">
    <property type="entry name" value="GAF"/>
    <property type="match status" value="1"/>
</dbReference>
<evidence type="ECO:0000259" key="1">
    <source>
        <dbReference type="PROSITE" id="PS50883"/>
    </source>
</evidence>
<dbReference type="Proteomes" id="UP000825228">
    <property type="component" value="Unassembled WGS sequence"/>
</dbReference>
<dbReference type="SUPFAM" id="SSF141868">
    <property type="entry name" value="EAL domain-like"/>
    <property type="match status" value="1"/>
</dbReference>
<accession>A0ABS7P7M6</accession>
<dbReference type="InterPro" id="IPR000160">
    <property type="entry name" value="GGDEF_dom"/>
</dbReference>
<dbReference type="SUPFAM" id="SSF55073">
    <property type="entry name" value="Nucleotide cyclase"/>
    <property type="match status" value="1"/>
</dbReference>
<gene>
    <name evidence="3" type="ORF">HQ603_10450</name>
</gene>
<protein>
    <submittedName>
        <fullName evidence="3">EAL domain-containing protein</fullName>
    </submittedName>
</protein>
<dbReference type="Pfam" id="PF00990">
    <property type="entry name" value="GGDEF"/>
    <property type="match status" value="1"/>
</dbReference>
<dbReference type="SUPFAM" id="SSF55781">
    <property type="entry name" value="GAF domain-like"/>
    <property type="match status" value="1"/>
</dbReference>
<dbReference type="PROSITE" id="PS50883">
    <property type="entry name" value="EAL"/>
    <property type="match status" value="1"/>
</dbReference>
<feature type="domain" description="GGDEF" evidence="2">
    <location>
        <begin position="323"/>
        <end position="455"/>
    </location>
</feature>
<dbReference type="Gene3D" id="3.20.20.450">
    <property type="entry name" value="EAL domain"/>
    <property type="match status" value="1"/>
</dbReference>
<dbReference type="RefSeq" id="WP_222684480.1">
    <property type="nucleotide sequence ID" value="NZ_JABUBT010000008.1"/>
</dbReference>
<evidence type="ECO:0000313" key="3">
    <source>
        <dbReference type="EMBL" id="MBY6367176.1"/>
    </source>
</evidence>
<dbReference type="Pfam" id="PF00563">
    <property type="entry name" value="EAL"/>
    <property type="match status" value="1"/>
</dbReference>
<dbReference type="InterPro" id="IPR003018">
    <property type="entry name" value="GAF"/>
</dbReference>
<organism evidence="3 4">
    <name type="scientific">Rhodococcoides corynebacterioides</name>
    <dbReference type="NCBI Taxonomy" id="53972"/>
    <lineage>
        <taxon>Bacteria</taxon>
        <taxon>Bacillati</taxon>
        <taxon>Actinomycetota</taxon>
        <taxon>Actinomycetes</taxon>
        <taxon>Mycobacteriales</taxon>
        <taxon>Nocardiaceae</taxon>
        <taxon>Rhodococcoides</taxon>
    </lineage>
</organism>
<dbReference type="InterPro" id="IPR029787">
    <property type="entry name" value="Nucleotide_cyclase"/>
</dbReference>
<dbReference type="CDD" id="cd01948">
    <property type="entry name" value="EAL"/>
    <property type="match status" value="1"/>
</dbReference>
<proteinExistence type="predicted"/>
<dbReference type="CDD" id="cd01949">
    <property type="entry name" value="GGDEF"/>
    <property type="match status" value="1"/>
</dbReference>
<dbReference type="Pfam" id="PF13185">
    <property type="entry name" value="GAF_2"/>
    <property type="match status" value="1"/>
</dbReference>
<dbReference type="PANTHER" id="PTHR44757:SF2">
    <property type="entry name" value="BIOFILM ARCHITECTURE MAINTENANCE PROTEIN MBAA"/>
    <property type="match status" value="1"/>
</dbReference>
<evidence type="ECO:0000259" key="2">
    <source>
        <dbReference type="PROSITE" id="PS50887"/>
    </source>
</evidence>
<comment type="caution">
    <text evidence="3">The sequence shown here is derived from an EMBL/GenBank/DDBJ whole genome shotgun (WGS) entry which is preliminary data.</text>
</comment>
<dbReference type="InterPro" id="IPR052155">
    <property type="entry name" value="Biofilm_reg_signaling"/>
</dbReference>
<dbReference type="InterPro" id="IPR001633">
    <property type="entry name" value="EAL_dom"/>
</dbReference>
<feature type="domain" description="EAL" evidence="1">
    <location>
        <begin position="464"/>
        <end position="725"/>
    </location>
</feature>
<dbReference type="NCBIfam" id="TIGR00254">
    <property type="entry name" value="GGDEF"/>
    <property type="match status" value="1"/>
</dbReference>